<feature type="transmembrane region" description="Helical" evidence="2">
    <location>
        <begin position="47"/>
        <end position="67"/>
    </location>
</feature>
<sequence length="545" mass="61524">MNQPFKNLDQGFEPDGRSTRVNDRYDPYSRPLVPEDSSGNLKTMQQGYHVCILVLAFINLIFVWMAYDAVFGYSASLNDFKTNWSLKPIVDIKTGLNRCPGGYEDLIIDRWPGTSTGCDCSHAWGFYPYLQTGRCDVNETIDGCRTVSSTASMPLNKFYSYRICAKRQGDPFNRAVRPTKMFGVTKCPGGYKICGSGEPKDQYCVSQGSPCPINSIIISDTSSSFSNTDSQIPQENDDHYTKLNLDSGVVLAFSYSKAGGLPIVRMKLTEGGVCANPEEVGTSKGRYLYKLLRRYSSTCSTRIAGSYTDPRYELVGKVREDRLFEDNGVSYVTRNLPRYPAADERHYYWNLYVNRYFEWDPDCDSEYGLNREDFITTVEYSVDISWSLGVTLFFSVVFFIVCGILLCAYNAILNQDSGNDSYSLKNVDVGALIIKGVLILIIIWYCYSNIGVISSYNQTVDVLAQEKCSDSFTNKIFLSYSEDLYSSSGKNYLALVMSLIILATCLIYSCMVCTGKLDEVYDQEHDAYMRLDNRAPFRNLNQQVH</sequence>
<evidence type="ECO:0000256" key="2">
    <source>
        <dbReference type="SAM" id="Phobius"/>
    </source>
</evidence>
<evidence type="ECO:0000313" key="4">
    <source>
        <dbReference type="Proteomes" id="UP001295684"/>
    </source>
</evidence>
<proteinExistence type="predicted"/>
<keyword evidence="4" id="KW-1185">Reference proteome</keyword>
<gene>
    <name evidence="3" type="ORF">ECRASSUSDP1_LOCUS1428</name>
</gene>
<comment type="caution">
    <text evidence="3">The sequence shown here is derived from an EMBL/GenBank/DDBJ whole genome shotgun (WGS) entry which is preliminary data.</text>
</comment>
<keyword evidence="2" id="KW-1133">Transmembrane helix</keyword>
<keyword evidence="2" id="KW-0812">Transmembrane</keyword>
<name>A0AAD1U193_EUPCR</name>
<feature type="transmembrane region" description="Helical" evidence="2">
    <location>
        <begin position="429"/>
        <end position="447"/>
    </location>
</feature>
<feature type="transmembrane region" description="Helical" evidence="2">
    <location>
        <begin position="492"/>
        <end position="513"/>
    </location>
</feature>
<reference evidence="3" key="1">
    <citation type="submission" date="2023-07" db="EMBL/GenBank/DDBJ databases">
        <authorList>
            <consortium name="AG Swart"/>
            <person name="Singh M."/>
            <person name="Singh A."/>
            <person name="Seah K."/>
            <person name="Emmerich C."/>
        </authorList>
    </citation>
    <scope>NUCLEOTIDE SEQUENCE</scope>
    <source>
        <strain evidence="3">DP1</strain>
    </source>
</reference>
<protein>
    <submittedName>
        <fullName evidence="3">Uncharacterized protein</fullName>
    </submittedName>
</protein>
<evidence type="ECO:0000256" key="1">
    <source>
        <dbReference type="SAM" id="MobiDB-lite"/>
    </source>
</evidence>
<keyword evidence="2" id="KW-0472">Membrane</keyword>
<dbReference type="Proteomes" id="UP001295684">
    <property type="component" value="Unassembled WGS sequence"/>
</dbReference>
<feature type="region of interest" description="Disordered" evidence="1">
    <location>
        <begin position="1"/>
        <end position="37"/>
    </location>
</feature>
<organism evidence="3 4">
    <name type="scientific">Euplotes crassus</name>
    <dbReference type="NCBI Taxonomy" id="5936"/>
    <lineage>
        <taxon>Eukaryota</taxon>
        <taxon>Sar</taxon>
        <taxon>Alveolata</taxon>
        <taxon>Ciliophora</taxon>
        <taxon>Intramacronucleata</taxon>
        <taxon>Spirotrichea</taxon>
        <taxon>Hypotrichia</taxon>
        <taxon>Euplotida</taxon>
        <taxon>Euplotidae</taxon>
        <taxon>Moneuplotes</taxon>
    </lineage>
</organism>
<accession>A0AAD1U193</accession>
<evidence type="ECO:0000313" key="3">
    <source>
        <dbReference type="EMBL" id="CAI2360130.1"/>
    </source>
</evidence>
<dbReference type="EMBL" id="CAMPGE010001348">
    <property type="protein sequence ID" value="CAI2360130.1"/>
    <property type="molecule type" value="Genomic_DNA"/>
</dbReference>
<dbReference type="AlphaFoldDB" id="A0AAD1U193"/>
<feature type="compositionally biased region" description="Basic and acidic residues" evidence="1">
    <location>
        <begin position="14"/>
        <end position="27"/>
    </location>
</feature>
<feature type="transmembrane region" description="Helical" evidence="2">
    <location>
        <begin position="386"/>
        <end position="409"/>
    </location>
</feature>